<keyword evidence="3" id="KW-1185">Reference proteome</keyword>
<dbReference type="RefSeq" id="WP_078110544.1">
    <property type="nucleotide sequence ID" value="NZ_CP065424.1"/>
</dbReference>
<gene>
    <name evidence="2" type="ORF">BWZ43_14645</name>
</gene>
<evidence type="ECO:0000256" key="1">
    <source>
        <dbReference type="SAM" id="Phobius"/>
    </source>
</evidence>
<protein>
    <submittedName>
        <fullName evidence="2">Uncharacterized protein</fullName>
    </submittedName>
</protein>
<organism evidence="2 3">
    <name type="scientific">Heyndrickxia oleronia</name>
    <dbReference type="NCBI Taxonomy" id="38875"/>
    <lineage>
        <taxon>Bacteria</taxon>
        <taxon>Bacillati</taxon>
        <taxon>Bacillota</taxon>
        <taxon>Bacilli</taxon>
        <taxon>Bacillales</taxon>
        <taxon>Bacillaceae</taxon>
        <taxon>Heyndrickxia</taxon>
    </lineage>
</organism>
<name>A0A8E2ICY8_9BACI</name>
<feature type="transmembrane region" description="Helical" evidence="1">
    <location>
        <begin position="80"/>
        <end position="102"/>
    </location>
</feature>
<keyword evidence="1" id="KW-0472">Membrane</keyword>
<dbReference type="Proteomes" id="UP000189761">
    <property type="component" value="Unassembled WGS sequence"/>
</dbReference>
<feature type="transmembrane region" description="Helical" evidence="1">
    <location>
        <begin position="54"/>
        <end position="74"/>
    </location>
</feature>
<keyword evidence="1" id="KW-0812">Transmembrane</keyword>
<dbReference type="EMBL" id="MTLA01000174">
    <property type="protein sequence ID" value="OOP67651.1"/>
    <property type="molecule type" value="Genomic_DNA"/>
</dbReference>
<sequence>MQIYATFEYSTRLEIAITKLEKMGISEIFAVPLDNGPEDIEIFDTIHRSDGKSLLSKGMILAVFFSVIGASRGFKLHWGPIIWGLIGAAFGFILGFCIDLYIHSKKPKNRKALKGKTSEVIIIINCKNSEKRDVERILWEQLAVGVGKTE</sequence>
<accession>A0A8E2ICY8</accession>
<dbReference type="AlphaFoldDB" id="A0A8E2ICY8"/>
<reference evidence="2 3" key="1">
    <citation type="submission" date="2017-01" db="EMBL/GenBank/DDBJ databases">
        <title>Draft genome sequence of Bacillus oleronius.</title>
        <authorList>
            <person name="Allam M."/>
        </authorList>
    </citation>
    <scope>NUCLEOTIDE SEQUENCE [LARGE SCALE GENOMIC DNA]</scope>
    <source>
        <strain evidence="2 3">DSM 9356</strain>
    </source>
</reference>
<proteinExistence type="predicted"/>
<evidence type="ECO:0000313" key="2">
    <source>
        <dbReference type="EMBL" id="OOP67651.1"/>
    </source>
</evidence>
<evidence type="ECO:0000313" key="3">
    <source>
        <dbReference type="Proteomes" id="UP000189761"/>
    </source>
</evidence>
<comment type="caution">
    <text evidence="2">The sequence shown here is derived from an EMBL/GenBank/DDBJ whole genome shotgun (WGS) entry which is preliminary data.</text>
</comment>
<keyword evidence="1" id="KW-1133">Transmembrane helix</keyword>